<feature type="binding site" evidence="5">
    <location>
        <position position="125"/>
    </location>
    <ligand>
        <name>ATP</name>
        <dbReference type="ChEBI" id="CHEBI:30616"/>
    </ligand>
</feature>
<dbReference type="RefSeq" id="WP_379989095.1">
    <property type="nucleotide sequence ID" value="NZ_JBHSMO010000007.1"/>
</dbReference>
<dbReference type="PROSITE" id="PS00108">
    <property type="entry name" value="PROTEIN_KINASE_ST"/>
    <property type="match status" value="1"/>
</dbReference>
<evidence type="ECO:0000256" key="3">
    <source>
        <dbReference type="ARBA" id="ARBA00022777"/>
    </source>
</evidence>
<reference evidence="9 10" key="1">
    <citation type="journal article" date="2019" name="Int. J. Syst. Evol. Microbiol.">
        <title>The Global Catalogue of Microorganisms (GCM) 10K type strain sequencing project: providing services to taxonomists for standard genome sequencing and annotation.</title>
        <authorList>
            <consortium name="The Broad Institute Genomics Platform"/>
            <consortium name="The Broad Institute Genome Sequencing Center for Infectious Disease"/>
            <person name="Wu L."/>
            <person name="Ma J."/>
        </authorList>
    </citation>
    <scope>NUCLEOTIDE SEQUENCE [LARGE SCALE GENOMIC DNA]</scope>
    <source>
        <strain evidence="9 10">JCM 15421</strain>
    </source>
</reference>
<evidence type="ECO:0000313" key="10">
    <source>
        <dbReference type="Proteomes" id="UP001501523"/>
    </source>
</evidence>
<dbReference type="EMBL" id="BAAAEU010000023">
    <property type="protein sequence ID" value="GAA0719004.1"/>
    <property type="molecule type" value="Genomic_DNA"/>
</dbReference>
<sequence length="983" mass="107067">MKPEDPTQSAMTEPTPTARELFEEALALPAARRAAYVTAHCADPVQRATVERLLAADAAELGHQLDRSFDDLLACVSELEPEPPIPLGERIGPFTLIEKLGEGGSSVVFRAEREQAGVRQTVALKLLRHGLYSEDERRRFRDERRALAQLRHPGIARLIEGGLTDAGTPYIALELIDGVPITEHVRALHLDLRNRLMLFVDVCRAVEAAHRALIVHRDLKPSNVLVTREGEAKLLDFGIAKLLDTGLDHDATRTQHQALTPAYAAPEQFQQGQITTATDVYALGMLLGELITGQRREHGDPRTPSSRISGTDPDALPAPPKTVRRQLYGDLDNIVLKATADEPERRYASAGALADDIERHLADQPVLAHPPSRWYRARKFVARHRGGVAAAMAFLLAILAGLGIALWQARRAEIQARRAEAVQAFLSDVFRANSSSQPDPVKARQTTARALLDLGAGKIDGAMADAPEVKLSLLRLFGGLYDDLSLYDESVRLRRQAVEITRELHGTNAPEVAAALVELAGSMAGSKSANEREPVLKEAVSILDRNGDFTSATRGSLLRKLSIYYQDTDVPRALDYDLQSVRVFEALPPSADLAESLGDLGWVQHHLGKPREAIASLQRAVEVSKAQQGAKNPELPRYYAYLSDAQYDALDIAGAERNARAALEGIEAINGDEPADTAYFMMRLGKLLASTARTRDGLALLKQARDRSLASKGADDPGQTLWAQFLYGEARARSGQLREGLTDMGTAIANCRREQPDVVFLATFLESEADAQMDSGRYQQATDTLDEAAQVRTRHKQAHGTSAFNANTATRARLELARGHVDTARALLDELRIEGDDAVSWMRFEQELLSAEIALADGHSESVAKLAAEVRQQIAGNGLAAYLKACAARADLVEGMTLLRARQAGAALPLLQRAVSLRQATFDPSSPKIAEAQVALANAFLDLGDTGKARALAAAASTIDAAQEELGEHYRRPLRELLARLRE</sequence>
<dbReference type="InterPro" id="IPR019734">
    <property type="entry name" value="TPR_rpt"/>
</dbReference>
<dbReference type="SMART" id="SM00220">
    <property type="entry name" value="S_TKc"/>
    <property type="match status" value="1"/>
</dbReference>
<keyword evidence="4 5" id="KW-0067">ATP-binding</keyword>
<evidence type="ECO:0000256" key="1">
    <source>
        <dbReference type="ARBA" id="ARBA00022679"/>
    </source>
</evidence>
<keyword evidence="3" id="KW-0418">Kinase</keyword>
<feature type="transmembrane region" description="Helical" evidence="7">
    <location>
        <begin position="386"/>
        <end position="407"/>
    </location>
</feature>
<accession>A0ABN1IPX6</accession>
<evidence type="ECO:0000256" key="2">
    <source>
        <dbReference type="ARBA" id="ARBA00022741"/>
    </source>
</evidence>
<feature type="domain" description="Protein kinase" evidence="8">
    <location>
        <begin position="94"/>
        <end position="367"/>
    </location>
</feature>
<protein>
    <recommendedName>
        <fullName evidence="8">Protein kinase domain-containing protein</fullName>
    </recommendedName>
</protein>
<organism evidence="9 10">
    <name type="scientific">Dokdonella soli</name>
    <dbReference type="NCBI Taxonomy" id="529810"/>
    <lineage>
        <taxon>Bacteria</taxon>
        <taxon>Pseudomonadati</taxon>
        <taxon>Pseudomonadota</taxon>
        <taxon>Gammaproteobacteria</taxon>
        <taxon>Lysobacterales</taxon>
        <taxon>Rhodanobacteraceae</taxon>
        <taxon>Dokdonella</taxon>
    </lineage>
</organism>
<dbReference type="InterPro" id="IPR011990">
    <property type="entry name" value="TPR-like_helical_dom_sf"/>
</dbReference>
<evidence type="ECO:0000256" key="6">
    <source>
        <dbReference type="SAM" id="MobiDB-lite"/>
    </source>
</evidence>
<gene>
    <name evidence="9" type="ORF">GCM10009105_27180</name>
</gene>
<evidence type="ECO:0000256" key="5">
    <source>
        <dbReference type="PROSITE-ProRule" id="PRU10141"/>
    </source>
</evidence>
<dbReference type="Gene3D" id="1.25.40.10">
    <property type="entry name" value="Tetratricopeptide repeat domain"/>
    <property type="match status" value="2"/>
</dbReference>
<dbReference type="PANTHER" id="PTHR43289">
    <property type="entry name" value="MITOGEN-ACTIVATED PROTEIN KINASE KINASE KINASE 20-RELATED"/>
    <property type="match status" value="1"/>
</dbReference>
<evidence type="ECO:0000259" key="8">
    <source>
        <dbReference type="PROSITE" id="PS50011"/>
    </source>
</evidence>
<feature type="region of interest" description="Disordered" evidence="6">
    <location>
        <begin position="293"/>
        <end position="320"/>
    </location>
</feature>
<dbReference type="Pfam" id="PF13424">
    <property type="entry name" value="TPR_12"/>
    <property type="match status" value="1"/>
</dbReference>
<dbReference type="InterPro" id="IPR008271">
    <property type="entry name" value="Ser/Thr_kinase_AS"/>
</dbReference>
<keyword evidence="7" id="KW-1133">Transmembrane helix</keyword>
<dbReference type="PROSITE" id="PS50011">
    <property type="entry name" value="PROTEIN_KINASE_DOM"/>
    <property type="match status" value="1"/>
</dbReference>
<evidence type="ECO:0000313" key="9">
    <source>
        <dbReference type="EMBL" id="GAA0719004.1"/>
    </source>
</evidence>
<evidence type="ECO:0000256" key="4">
    <source>
        <dbReference type="ARBA" id="ARBA00022840"/>
    </source>
</evidence>
<keyword evidence="2 5" id="KW-0547">Nucleotide-binding</keyword>
<dbReference type="SUPFAM" id="SSF56112">
    <property type="entry name" value="Protein kinase-like (PK-like)"/>
    <property type="match status" value="1"/>
</dbReference>
<evidence type="ECO:0000256" key="7">
    <source>
        <dbReference type="SAM" id="Phobius"/>
    </source>
</evidence>
<keyword evidence="7" id="KW-0472">Membrane</keyword>
<keyword evidence="7" id="KW-0812">Transmembrane</keyword>
<name>A0ABN1IPX6_9GAMM</name>
<dbReference type="PANTHER" id="PTHR43289:SF34">
    <property type="entry name" value="SERINE_THREONINE-PROTEIN KINASE YBDM-RELATED"/>
    <property type="match status" value="1"/>
</dbReference>
<dbReference type="CDD" id="cd14014">
    <property type="entry name" value="STKc_PknB_like"/>
    <property type="match status" value="1"/>
</dbReference>
<dbReference type="Pfam" id="PF00069">
    <property type="entry name" value="Pkinase"/>
    <property type="match status" value="1"/>
</dbReference>
<dbReference type="InterPro" id="IPR000719">
    <property type="entry name" value="Prot_kinase_dom"/>
</dbReference>
<keyword evidence="1" id="KW-0808">Transferase</keyword>
<proteinExistence type="predicted"/>
<dbReference type="Gene3D" id="1.10.510.10">
    <property type="entry name" value="Transferase(Phosphotransferase) domain 1"/>
    <property type="match status" value="1"/>
</dbReference>
<dbReference type="InterPro" id="IPR017441">
    <property type="entry name" value="Protein_kinase_ATP_BS"/>
</dbReference>
<dbReference type="Gene3D" id="3.30.200.20">
    <property type="entry name" value="Phosphorylase Kinase, domain 1"/>
    <property type="match status" value="1"/>
</dbReference>
<dbReference type="SMART" id="SM00028">
    <property type="entry name" value="TPR"/>
    <property type="match status" value="3"/>
</dbReference>
<dbReference type="SUPFAM" id="SSF48452">
    <property type="entry name" value="TPR-like"/>
    <property type="match status" value="2"/>
</dbReference>
<dbReference type="Proteomes" id="UP001501523">
    <property type="component" value="Unassembled WGS sequence"/>
</dbReference>
<dbReference type="InterPro" id="IPR011009">
    <property type="entry name" value="Kinase-like_dom_sf"/>
</dbReference>
<dbReference type="PROSITE" id="PS00107">
    <property type="entry name" value="PROTEIN_KINASE_ATP"/>
    <property type="match status" value="1"/>
</dbReference>
<keyword evidence="10" id="KW-1185">Reference proteome</keyword>
<comment type="caution">
    <text evidence="9">The sequence shown here is derived from an EMBL/GenBank/DDBJ whole genome shotgun (WGS) entry which is preliminary data.</text>
</comment>